<dbReference type="PROSITE" id="PS50853">
    <property type="entry name" value="FN3"/>
    <property type="match status" value="1"/>
</dbReference>
<evidence type="ECO:0000313" key="6">
    <source>
        <dbReference type="EMBL" id="MBB5840697.1"/>
    </source>
</evidence>
<dbReference type="EMBL" id="JACHMY010000001">
    <property type="protein sequence ID" value="MBB5840697.1"/>
    <property type="molecule type" value="Genomic_DNA"/>
</dbReference>
<evidence type="ECO:0000256" key="4">
    <source>
        <dbReference type="SAM" id="MobiDB-lite"/>
    </source>
</evidence>
<feature type="compositionally biased region" description="Low complexity" evidence="4">
    <location>
        <begin position="381"/>
        <end position="391"/>
    </location>
</feature>
<dbReference type="Gene3D" id="2.60.120.260">
    <property type="entry name" value="Galactose-binding domain-like"/>
    <property type="match status" value="1"/>
</dbReference>
<dbReference type="RefSeq" id="WP_184803242.1">
    <property type="nucleotide sequence ID" value="NZ_JACHMY010000001.1"/>
</dbReference>
<dbReference type="InterPro" id="IPR050964">
    <property type="entry name" value="Striated_Muscle_Regulatory"/>
</dbReference>
<organism evidence="6 7">
    <name type="scientific">Kribbella italica</name>
    <dbReference type="NCBI Taxonomy" id="1540520"/>
    <lineage>
        <taxon>Bacteria</taxon>
        <taxon>Bacillati</taxon>
        <taxon>Actinomycetota</taxon>
        <taxon>Actinomycetes</taxon>
        <taxon>Propionibacteriales</taxon>
        <taxon>Kribbellaceae</taxon>
        <taxon>Kribbella</taxon>
    </lineage>
</organism>
<dbReference type="InterPro" id="IPR013783">
    <property type="entry name" value="Ig-like_fold"/>
</dbReference>
<keyword evidence="1" id="KW-0677">Repeat</keyword>
<gene>
    <name evidence="6" type="ORF">HDA39_007431</name>
</gene>
<dbReference type="InterPro" id="IPR003961">
    <property type="entry name" value="FN3_dom"/>
</dbReference>
<evidence type="ECO:0000259" key="5">
    <source>
        <dbReference type="PROSITE" id="PS50853"/>
    </source>
</evidence>
<evidence type="ECO:0000256" key="2">
    <source>
        <dbReference type="ARBA" id="ARBA00023295"/>
    </source>
</evidence>
<accession>A0A7W9JEJ7</accession>
<dbReference type="CDD" id="cd00063">
    <property type="entry name" value="FN3"/>
    <property type="match status" value="1"/>
</dbReference>
<dbReference type="Gene3D" id="2.60.40.10">
    <property type="entry name" value="Immunoglobulins"/>
    <property type="match status" value="1"/>
</dbReference>
<dbReference type="AlphaFoldDB" id="A0A7W9JEJ7"/>
<dbReference type="SMART" id="SM00060">
    <property type="entry name" value="FN3"/>
    <property type="match status" value="2"/>
</dbReference>
<evidence type="ECO:0000256" key="1">
    <source>
        <dbReference type="ARBA" id="ARBA00022737"/>
    </source>
</evidence>
<keyword evidence="2" id="KW-0326">Glycosidase</keyword>
<dbReference type="Gene3D" id="2.130.10.10">
    <property type="entry name" value="YVTN repeat-like/Quinoprotein amine dehydrogenase"/>
    <property type="match status" value="1"/>
</dbReference>
<keyword evidence="3" id="KW-0624">Polysaccharide degradation</keyword>
<dbReference type="GO" id="GO:0000272">
    <property type="term" value="P:polysaccharide catabolic process"/>
    <property type="evidence" value="ECO:0007669"/>
    <property type="project" value="UniProtKB-KW"/>
</dbReference>
<evidence type="ECO:0000256" key="3">
    <source>
        <dbReference type="ARBA" id="ARBA00023326"/>
    </source>
</evidence>
<dbReference type="GO" id="GO:0016798">
    <property type="term" value="F:hydrolase activity, acting on glycosyl bonds"/>
    <property type="evidence" value="ECO:0007669"/>
    <property type="project" value="UniProtKB-KW"/>
</dbReference>
<protein>
    <recommendedName>
        <fullName evidence="5">Fibronectin type-III domain-containing protein</fullName>
    </recommendedName>
</protein>
<keyword evidence="3" id="KW-0119">Carbohydrate metabolism</keyword>
<evidence type="ECO:0000313" key="7">
    <source>
        <dbReference type="Proteomes" id="UP000549971"/>
    </source>
</evidence>
<keyword evidence="2" id="KW-0378">Hydrolase</keyword>
<dbReference type="SUPFAM" id="SSF49265">
    <property type="entry name" value="Fibronectin type III"/>
    <property type="match status" value="1"/>
</dbReference>
<dbReference type="Pfam" id="PF00041">
    <property type="entry name" value="fn3"/>
    <property type="match status" value="1"/>
</dbReference>
<dbReference type="PANTHER" id="PTHR13817">
    <property type="entry name" value="TITIN"/>
    <property type="match status" value="1"/>
</dbReference>
<reference evidence="6 7" key="1">
    <citation type="submission" date="2020-08" db="EMBL/GenBank/DDBJ databases">
        <title>Sequencing the genomes of 1000 actinobacteria strains.</title>
        <authorList>
            <person name="Klenk H.-P."/>
        </authorList>
    </citation>
    <scope>NUCLEOTIDE SEQUENCE [LARGE SCALE GENOMIC DNA]</scope>
    <source>
        <strain evidence="6 7">DSM 28967</strain>
    </source>
</reference>
<sequence length="765" mass="80117">MKLSGSREGRRGRAQLAVVVALCVVAMTLAVTAAGDPAAGVKFQQSGHFVYNSVLRRIMYVDGNGTARNPGIEFKAGGPGDQVVQTDRNGYVLSQGRVTAFDKSDLSVADPLPTPAGERPTAWEAAGIAYAVYSGSGRVLRFGERPLVTETASAVQSSIVTADGTLWIHQLDNGRLCRLGPEDSRFSCPVEVPAGHRGGMAALDDRTVFVDLTSHLLRSFDGTGASRATPLPGDRLPDDSIVITNDLDGRIVVVDQQRNQLHLIDPETLFGPGRGEHSLGLQLTPGRYTRGASTGQALALINERDNTLVTVGADGRTLRSSPIPGGQGKAGQVSLVRGDDKVYVDSPAGDQVMIVDDSGAVRTVGTSKDDPVPTPEPSRPVPSSRPTNQPDQPDPPGDGPDQPGDGPDRPTIGPDRPSGEPTERPSAEPGEGRTEEPAEPEVVRRTPKPTVAPPRQATRPGVPTGVTATAGTDAVRVDWGPANPNGASVTQYVLSWPGGQRTLPGSARTSTVTGLTSGTTYRFSVRAQNRVGQGPSATSKPAVPVNVAAAPTGLQLTAPGNGRLTANWQQPNLNGGSLVRYETSVQAVGSAVVQAETAGPWRFNGYWSVGAGDTHTREVGGTATFEFTGSRLQLFGVKDKHHGIATISVDGRSRSVDGYSPTRQEDTLLYTSTALPAGRHTVVVTMTSSANANREDDGAPAFSLDRAVVTADSSVIARTTPTQAASAYSGLIAGQRYRVSVLTVTRRADGSTLRGRSAVQEITAR</sequence>
<dbReference type="PANTHER" id="PTHR13817:SF73">
    <property type="entry name" value="FIBRONECTIN TYPE-III DOMAIN-CONTAINING PROTEIN"/>
    <property type="match status" value="1"/>
</dbReference>
<dbReference type="InterPro" id="IPR015943">
    <property type="entry name" value="WD40/YVTN_repeat-like_dom_sf"/>
</dbReference>
<dbReference type="SUPFAM" id="SSF101898">
    <property type="entry name" value="NHL repeat"/>
    <property type="match status" value="1"/>
</dbReference>
<feature type="compositionally biased region" description="Basic and acidic residues" evidence="4">
    <location>
        <begin position="417"/>
        <end position="444"/>
    </location>
</feature>
<dbReference type="Proteomes" id="UP000549971">
    <property type="component" value="Unassembled WGS sequence"/>
</dbReference>
<feature type="domain" description="Fibronectin type-III" evidence="5">
    <location>
        <begin position="459"/>
        <end position="550"/>
    </location>
</feature>
<keyword evidence="7" id="KW-1185">Reference proteome</keyword>
<comment type="caution">
    <text evidence="6">The sequence shown here is derived from an EMBL/GenBank/DDBJ whole genome shotgun (WGS) entry which is preliminary data.</text>
</comment>
<proteinExistence type="predicted"/>
<name>A0A7W9JEJ7_9ACTN</name>
<dbReference type="InterPro" id="IPR036116">
    <property type="entry name" value="FN3_sf"/>
</dbReference>
<feature type="region of interest" description="Disordered" evidence="4">
    <location>
        <begin position="347"/>
        <end position="468"/>
    </location>
</feature>